<gene>
    <name evidence="1" type="ORF">ACFFLS_19720</name>
</gene>
<dbReference type="EMBL" id="JBHLYW010000022">
    <property type="protein sequence ID" value="MFC0079286.1"/>
    <property type="molecule type" value="Genomic_DNA"/>
</dbReference>
<sequence length="134" mass="15307">MPLSDQLYTKCFENLNQGAEILQKYNYASLDSIKFCSLIECMYLYSSKEEDIKLVAKQRLIGIATQLYNARTPVYLIMGLDSYLTAKKKNENLEDDNHIVYIDYGECTNPSYLIEAATIVNKQTNLLVNQSVAK</sequence>
<accession>A0ABV6BXF0</accession>
<dbReference type="Proteomes" id="UP001589734">
    <property type="component" value="Unassembled WGS sequence"/>
</dbReference>
<protein>
    <submittedName>
        <fullName evidence="1">Uncharacterized protein</fullName>
    </submittedName>
</protein>
<organism evidence="1 2">
    <name type="scientific">Flavobacterium procerum</name>
    <dbReference type="NCBI Taxonomy" id="1455569"/>
    <lineage>
        <taxon>Bacteria</taxon>
        <taxon>Pseudomonadati</taxon>
        <taxon>Bacteroidota</taxon>
        <taxon>Flavobacteriia</taxon>
        <taxon>Flavobacteriales</taxon>
        <taxon>Flavobacteriaceae</taxon>
        <taxon>Flavobacterium</taxon>
    </lineage>
</organism>
<proteinExistence type="predicted"/>
<reference evidence="1 2" key="1">
    <citation type="submission" date="2024-09" db="EMBL/GenBank/DDBJ databases">
        <authorList>
            <person name="Sun Q."/>
            <person name="Mori K."/>
        </authorList>
    </citation>
    <scope>NUCLEOTIDE SEQUENCE [LARGE SCALE GENOMIC DNA]</scope>
    <source>
        <strain evidence="1 2">CGMCC 1.12926</strain>
    </source>
</reference>
<comment type="caution">
    <text evidence="1">The sequence shown here is derived from an EMBL/GenBank/DDBJ whole genome shotgun (WGS) entry which is preliminary data.</text>
</comment>
<evidence type="ECO:0000313" key="1">
    <source>
        <dbReference type="EMBL" id="MFC0079286.1"/>
    </source>
</evidence>
<keyword evidence="2" id="KW-1185">Reference proteome</keyword>
<dbReference type="RefSeq" id="WP_379686836.1">
    <property type="nucleotide sequence ID" value="NZ_JBHLYW010000022.1"/>
</dbReference>
<name>A0ABV6BXF0_9FLAO</name>
<evidence type="ECO:0000313" key="2">
    <source>
        <dbReference type="Proteomes" id="UP001589734"/>
    </source>
</evidence>